<sequence length="260" mass="29714">MNDDDGEGLARLLNSVFEAITAVVSEKGSEDESVGKKEQKKSRKKKEKKKKKEQESEDEQLARRLQLMEAEDVSMLAPQASGAGGRAEEGEVDELRTCQLEEDAIFAIQLHQEMNRRGVENHDDAERERLRREREREEEERKRKEKQEEEDLMMALRIAEMGSEEEDNGHEEERGELNSVRLSHLPEVGSEREVHQEVSQAAPVSGAAEDDASTCRICFERQKDFALVPCGHRLCGLCSNAVEECPFCRQEVREVLRLFD</sequence>
<reference evidence="4" key="1">
    <citation type="submission" date="2021-01" db="EMBL/GenBank/DDBJ databases">
        <authorList>
            <person name="Corre E."/>
            <person name="Pelletier E."/>
            <person name="Niang G."/>
            <person name="Scheremetjew M."/>
            <person name="Finn R."/>
            <person name="Kale V."/>
            <person name="Holt S."/>
            <person name="Cochrane G."/>
            <person name="Meng A."/>
            <person name="Brown T."/>
            <person name="Cohen L."/>
        </authorList>
    </citation>
    <scope>NUCLEOTIDE SEQUENCE</scope>
    <source>
        <strain evidence="4">NIES-2562</strain>
    </source>
</reference>
<gene>
    <name evidence="4" type="ORF">PBIL07802_LOCUS25713</name>
</gene>
<feature type="compositionally biased region" description="Basic and acidic residues" evidence="2">
    <location>
        <begin position="27"/>
        <end position="37"/>
    </location>
</feature>
<dbReference type="Pfam" id="PF13920">
    <property type="entry name" value="zf-C3HC4_3"/>
    <property type="match status" value="1"/>
</dbReference>
<dbReference type="SUPFAM" id="SSF57850">
    <property type="entry name" value="RING/U-box"/>
    <property type="match status" value="1"/>
</dbReference>
<feature type="compositionally biased region" description="Basic and acidic residues" evidence="2">
    <location>
        <begin position="117"/>
        <end position="147"/>
    </location>
</feature>
<dbReference type="InterPro" id="IPR013083">
    <property type="entry name" value="Znf_RING/FYVE/PHD"/>
</dbReference>
<dbReference type="PROSITE" id="PS50089">
    <property type="entry name" value="ZF_RING_2"/>
    <property type="match status" value="1"/>
</dbReference>
<evidence type="ECO:0000259" key="3">
    <source>
        <dbReference type="PROSITE" id="PS50089"/>
    </source>
</evidence>
<feature type="region of interest" description="Disordered" evidence="2">
    <location>
        <begin position="117"/>
        <end position="150"/>
    </location>
</feature>
<dbReference type="EMBL" id="HBIB01039517">
    <property type="protein sequence ID" value="CAE0263412.1"/>
    <property type="molecule type" value="Transcribed_RNA"/>
</dbReference>
<feature type="region of interest" description="Disordered" evidence="2">
    <location>
        <begin position="24"/>
        <end position="92"/>
    </location>
</feature>
<keyword evidence="1" id="KW-0863">Zinc-finger</keyword>
<feature type="compositionally biased region" description="Basic residues" evidence="2">
    <location>
        <begin position="38"/>
        <end position="51"/>
    </location>
</feature>
<dbReference type="Gene3D" id="3.30.40.10">
    <property type="entry name" value="Zinc/RING finger domain, C3HC4 (zinc finger)"/>
    <property type="match status" value="1"/>
</dbReference>
<dbReference type="InterPro" id="IPR001841">
    <property type="entry name" value="Znf_RING"/>
</dbReference>
<evidence type="ECO:0000313" key="4">
    <source>
        <dbReference type="EMBL" id="CAE0263412.1"/>
    </source>
</evidence>
<organism evidence="4">
    <name type="scientific">Palpitomonas bilix</name>
    <dbReference type="NCBI Taxonomy" id="652834"/>
    <lineage>
        <taxon>Eukaryota</taxon>
        <taxon>Eukaryota incertae sedis</taxon>
    </lineage>
</organism>
<dbReference type="GO" id="GO:0008270">
    <property type="term" value="F:zinc ion binding"/>
    <property type="evidence" value="ECO:0007669"/>
    <property type="project" value="UniProtKB-KW"/>
</dbReference>
<dbReference type="AlphaFoldDB" id="A0A7S3GE59"/>
<keyword evidence="1" id="KW-0479">Metal-binding</keyword>
<proteinExistence type="predicted"/>
<dbReference type="SMART" id="SM00184">
    <property type="entry name" value="RING"/>
    <property type="match status" value="1"/>
</dbReference>
<dbReference type="PANTHER" id="PTHR46629">
    <property type="entry name" value="OS01G0917900 PROTEIN"/>
    <property type="match status" value="1"/>
</dbReference>
<name>A0A7S3GE59_9EUKA</name>
<keyword evidence="1" id="KW-0862">Zinc</keyword>
<evidence type="ECO:0000256" key="2">
    <source>
        <dbReference type="SAM" id="MobiDB-lite"/>
    </source>
</evidence>
<protein>
    <recommendedName>
        <fullName evidence="3">RING-type domain-containing protein</fullName>
    </recommendedName>
</protein>
<evidence type="ECO:0000256" key="1">
    <source>
        <dbReference type="PROSITE-ProRule" id="PRU00175"/>
    </source>
</evidence>
<feature type="domain" description="RING-type" evidence="3">
    <location>
        <begin position="215"/>
        <end position="249"/>
    </location>
</feature>
<accession>A0A7S3GE59</accession>